<gene>
    <name evidence="1" type="ORF">LCGC14_2723220</name>
</gene>
<evidence type="ECO:0000313" key="1">
    <source>
        <dbReference type="EMBL" id="KKK90419.1"/>
    </source>
</evidence>
<comment type="caution">
    <text evidence="1">The sequence shown here is derived from an EMBL/GenBank/DDBJ whole genome shotgun (WGS) entry which is preliminary data.</text>
</comment>
<proteinExistence type="predicted"/>
<dbReference type="AlphaFoldDB" id="A0A0F9BIM7"/>
<feature type="non-terminal residue" evidence="1">
    <location>
        <position position="1"/>
    </location>
</feature>
<accession>A0A0F9BIM7</accession>
<sequence length="35" mass="4321">FIGGQMIKYICKCNEYLLEEESNRIREKRKQKDEK</sequence>
<reference evidence="1" key="1">
    <citation type="journal article" date="2015" name="Nature">
        <title>Complex archaea that bridge the gap between prokaryotes and eukaryotes.</title>
        <authorList>
            <person name="Spang A."/>
            <person name="Saw J.H."/>
            <person name="Jorgensen S.L."/>
            <person name="Zaremba-Niedzwiedzka K."/>
            <person name="Martijn J."/>
            <person name="Lind A.E."/>
            <person name="van Eijk R."/>
            <person name="Schleper C."/>
            <person name="Guy L."/>
            <person name="Ettema T.J."/>
        </authorList>
    </citation>
    <scope>NUCLEOTIDE SEQUENCE</scope>
</reference>
<dbReference type="EMBL" id="LAZR01049111">
    <property type="protein sequence ID" value="KKK90419.1"/>
    <property type="molecule type" value="Genomic_DNA"/>
</dbReference>
<organism evidence="1">
    <name type="scientific">marine sediment metagenome</name>
    <dbReference type="NCBI Taxonomy" id="412755"/>
    <lineage>
        <taxon>unclassified sequences</taxon>
        <taxon>metagenomes</taxon>
        <taxon>ecological metagenomes</taxon>
    </lineage>
</organism>
<name>A0A0F9BIM7_9ZZZZ</name>
<protein>
    <submittedName>
        <fullName evidence="1">Uncharacterized protein</fullName>
    </submittedName>
</protein>